<proteinExistence type="predicted"/>
<comment type="caution">
    <text evidence="1">The sequence shown here is derived from an EMBL/GenBank/DDBJ whole genome shotgun (WGS) entry which is preliminary data.</text>
</comment>
<keyword evidence="2" id="KW-1185">Reference proteome</keyword>
<dbReference type="Proteomes" id="UP001631969">
    <property type="component" value="Unassembled WGS sequence"/>
</dbReference>
<name>A0ACC7P6I0_9BACL</name>
<organism evidence="1 2">
    <name type="scientific">Paenibacillus mesotrionivorans</name>
    <dbReference type="NCBI Taxonomy" id="3160968"/>
    <lineage>
        <taxon>Bacteria</taxon>
        <taxon>Bacillati</taxon>
        <taxon>Bacillota</taxon>
        <taxon>Bacilli</taxon>
        <taxon>Bacillales</taxon>
        <taxon>Paenibacillaceae</taxon>
        <taxon>Paenibacillus</taxon>
    </lineage>
</organism>
<accession>A0ACC7P6I0</accession>
<gene>
    <name evidence="1" type="ORF">ACI1P1_28845</name>
</gene>
<evidence type="ECO:0000313" key="1">
    <source>
        <dbReference type="EMBL" id="MFM9332310.1"/>
    </source>
</evidence>
<protein>
    <submittedName>
        <fullName evidence="1">Virulence factor</fullName>
    </submittedName>
</protein>
<reference evidence="1" key="1">
    <citation type="submission" date="2024-12" db="EMBL/GenBank/DDBJ databases">
        <authorList>
            <person name="Wu N."/>
        </authorList>
    </citation>
    <scope>NUCLEOTIDE SEQUENCE</scope>
    <source>
        <strain evidence="1">P15</strain>
    </source>
</reference>
<evidence type="ECO:0000313" key="2">
    <source>
        <dbReference type="Proteomes" id="UP001631969"/>
    </source>
</evidence>
<dbReference type="EMBL" id="JBJURJ010000028">
    <property type="protein sequence ID" value="MFM9332310.1"/>
    <property type="molecule type" value="Genomic_DNA"/>
</dbReference>
<sequence>MKIVKIEPTPSPNSMKLTLDTRLNPGVRLDVQRGRDDTAPAYIRKLLAIEGVTGVFQTADFLALERHPRGDWAAILAAAEAVLGTAAGQGASSSSGIPGAPGQQESGYGELTVRVQTFRGIPMQVRVSTATSEKRAALPERFQMAATEAGLASPNLIMERKLEERGVRYGELEEVLNQVVSELEAEFGPERLDELVRQSVAAGHGYQIPENAKEPEARQLPAEEAEELERQLDDPDWQVRYAALSRIKADSNTLPLLKKALLDRNISVRRLAVVLAGGVEGEEPLILLINAMKDSSPVIRRTAGDSISDRGDPAAVPAMEEALTDPSKLVRWRAARFLYEAAGNSSLAALEKAKEDTEFEIRLQVRLAIERITSNTEAQGTVWQQMMRERQ</sequence>